<organism evidence="2 3">
    <name type="scientific">Neoarthrinium moseri</name>
    <dbReference type="NCBI Taxonomy" id="1658444"/>
    <lineage>
        <taxon>Eukaryota</taxon>
        <taxon>Fungi</taxon>
        <taxon>Dikarya</taxon>
        <taxon>Ascomycota</taxon>
        <taxon>Pezizomycotina</taxon>
        <taxon>Sordariomycetes</taxon>
        <taxon>Xylariomycetidae</taxon>
        <taxon>Amphisphaeriales</taxon>
        <taxon>Apiosporaceae</taxon>
        <taxon>Neoarthrinium</taxon>
    </lineage>
</organism>
<evidence type="ECO:0000313" key="3">
    <source>
        <dbReference type="Proteomes" id="UP000829685"/>
    </source>
</evidence>
<comment type="caution">
    <text evidence="2">The sequence shown here is derived from an EMBL/GenBank/DDBJ whole genome shotgun (WGS) entry which is preliminary data.</text>
</comment>
<reference evidence="2" key="1">
    <citation type="submission" date="2021-03" db="EMBL/GenBank/DDBJ databases">
        <title>Revisited historic fungal species revealed as producer of novel bioactive compounds through whole genome sequencing and comparative genomics.</title>
        <authorList>
            <person name="Vignolle G.A."/>
            <person name="Hochenegger N."/>
            <person name="Mach R.L."/>
            <person name="Mach-Aigner A.R."/>
            <person name="Javad Rahimi M."/>
            <person name="Salim K.A."/>
            <person name="Chan C.M."/>
            <person name="Lim L.B.L."/>
            <person name="Cai F."/>
            <person name="Druzhinina I.S."/>
            <person name="U'Ren J.M."/>
            <person name="Derntl C."/>
        </authorList>
    </citation>
    <scope>NUCLEOTIDE SEQUENCE</scope>
    <source>
        <strain evidence="2">TUCIM 5799</strain>
    </source>
</reference>
<dbReference type="Proteomes" id="UP000829685">
    <property type="component" value="Unassembled WGS sequence"/>
</dbReference>
<feature type="region of interest" description="Disordered" evidence="1">
    <location>
        <begin position="100"/>
        <end position="135"/>
    </location>
</feature>
<dbReference type="AlphaFoldDB" id="A0A9P9WA94"/>
<feature type="compositionally biased region" description="Basic and acidic residues" evidence="1">
    <location>
        <begin position="100"/>
        <end position="116"/>
    </location>
</feature>
<keyword evidence="3" id="KW-1185">Reference proteome</keyword>
<accession>A0A9P9WA94</accession>
<evidence type="ECO:0000313" key="2">
    <source>
        <dbReference type="EMBL" id="KAI1853894.1"/>
    </source>
</evidence>
<dbReference type="EMBL" id="JAFIMR010000055">
    <property type="protein sequence ID" value="KAI1853894.1"/>
    <property type="molecule type" value="Genomic_DNA"/>
</dbReference>
<gene>
    <name evidence="2" type="ORF">JX265_012579</name>
</gene>
<protein>
    <submittedName>
        <fullName evidence="2">Uncharacterized protein</fullName>
    </submittedName>
</protein>
<proteinExistence type="predicted"/>
<name>A0A9P9WA94_9PEZI</name>
<sequence>MLIPCRAIGVGIGQNLLLSKLMTTVPAYTSAVSPFEVIAVGATGLGKIAPTLEILHELRLAYSEAVRSPLILALAAACFAFPFSSSMEWLNIKRVAEERKRQKAEIEEPTHQRPEEVNVALATEDGTTKTEAMGD</sequence>
<evidence type="ECO:0000256" key="1">
    <source>
        <dbReference type="SAM" id="MobiDB-lite"/>
    </source>
</evidence>